<dbReference type="InterPro" id="IPR046347">
    <property type="entry name" value="bZIP_sf"/>
</dbReference>
<keyword evidence="3" id="KW-0678">Repressor</keyword>
<dbReference type="FunFam" id="1.20.5.170:FF:000011">
    <property type="entry name" value="Transcription factor MafG, putative"/>
    <property type="match status" value="1"/>
</dbReference>
<feature type="region of interest" description="Disordered" evidence="9">
    <location>
        <begin position="39"/>
        <end position="65"/>
    </location>
</feature>
<accession>A0A498MQK1</accession>
<dbReference type="GO" id="GO:0005814">
    <property type="term" value="C:centriole"/>
    <property type="evidence" value="ECO:0007669"/>
    <property type="project" value="InterPro"/>
</dbReference>
<dbReference type="SUPFAM" id="SSF47454">
    <property type="entry name" value="A DNA-binding domain in eukaryotic transcription factors"/>
    <property type="match status" value="1"/>
</dbReference>
<dbReference type="Gene3D" id="1.20.5.170">
    <property type="match status" value="1"/>
</dbReference>
<comment type="similarity">
    <text evidence="2">Belongs to the bZIP family. Maf subfamily.</text>
</comment>
<evidence type="ECO:0000256" key="1">
    <source>
        <dbReference type="ARBA" id="ARBA00004123"/>
    </source>
</evidence>
<feature type="coiled-coil region" evidence="8">
    <location>
        <begin position="174"/>
        <end position="215"/>
    </location>
</feature>
<keyword evidence="4" id="KW-0805">Transcription regulation</keyword>
<dbReference type="PANTHER" id="PTHR13594:SF2">
    <property type="entry name" value="SI:CH73-100L22.3"/>
    <property type="match status" value="1"/>
</dbReference>
<feature type="region of interest" description="Disordered" evidence="9">
    <location>
        <begin position="550"/>
        <end position="577"/>
    </location>
</feature>
<dbReference type="Pfam" id="PF03131">
    <property type="entry name" value="bZIP_Maf"/>
    <property type="match status" value="1"/>
</dbReference>
<comment type="subcellular location">
    <subcellularLocation>
        <location evidence="1">Nucleus</location>
    </subcellularLocation>
</comment>
<evidence type="ECO:0000256" key="5">
    <source>
        <dbReference type="ARBA" id="ARBA00023125"/>
    </source>
</evidence>
<feature type="domain" description="BZIP" evidence="10">
    <location>
        <begin position="156"/>
        <end position="219"/>
    </location>
</feature>
<dbReference type="InterPro" id="IPR008917">
    <property type="entry name" value="TF_DNA-bd_sf"/>
</dbReference>
<dbReference type="GO" id="GO:0003677">
    <property type="term" value="F:DNA binding"/>
    <property type="evidence" value="ECO:0007669"/>
    <property type="project" value="UniProtKB-KW"/>
</dbReference>
<dbReference type="GO" id="GO:0005634">
    <property type="term" value="C:nucleus"/>
    <property type="evidence" value="ECO:0007669"/>
    <property type="project" value="UniProtKB-SubCell"/>
</dbReference>
<dbReference type="GO" id="GO:0032465">
    <property type="term" value="P:regulation of cytokinesis"/>
    <property type="evidence" value="ECO:0007669"/>
    <property type="project" value="InterPro"/>
</dbReference>
<dbReference type="InterPro" id="IPR033207">
    <property type="entry name" value="CCP110"/>
</dbReference>
<evidence type="ECO:0000256" key="6">
    <source>
        <dbReference type="ARBA" id="ARBA00023163"/>
    </source>
</evidence>
<dbReference type="Proteomes" id="UP000290572">
    <property type="component" value="Unassembled WGS sequence"/>
</dbReference>
<evidence type="ECO:0000256" key="4">
    <source>
        <dbReference type="ARBA" id="ARBA00023015"/>
    </source>
</evidence>
<keyword evidence="7" id="KW-0539">Nucleus</keyword>
<evidence type="ECO:0000256" key="9">
    <source>
        <dbReference type="SAM" id="MobiDB-lite"/>
    </source>
</evidence>
<evidence type="ECO:0000256" key="7">
    <source>
        <dbReference type="ARBA" id="ARBA00023242"/>
    </source>
</evidence>
<keyword evidence="12" id="KW-1185">Reference proteome</keyword>
<keyword evidence="6" id="KW-0804">Transcription</keyword>
<dbReference type="STRING" id="84645.A0A498MQK1"/>
<dbReference type="GO" id="GO:1903723">
    <property type="term" value="P:negative regulation of centriole elongation"/>
    <property type="evidence" value="ECO:0007669"/>
    <property type="project" value="TreeGrafter"/>
</dbReference>
<sequence>MKSHSRWLQRERGRRALVLAVRLNRSESSLQLPPVDQQLHARERGSTRSQIRRQQRQTPTGFSSVPPAAVIRCSRRSVTRPLEDPLFFFYASYADLRGLAAVPRGMTTTNKGNKALKVKREPGENGTSLTDDELVSMSVRELNQHLRGLSKEEILQLKQRRRTLKNRGYAASCRVKRVTQKEELERQKAELQQEVEKLASENASMKVELDALRSKYEALQSFARTVARGPVAPVSTAAVPVSPRGPLASVIGPLVPGKPCFSVMESYEDFIQRLYNTHNDEDDEDEDDPQTPVTPSSVIVFHGTRVLPPLLNEQQRHEMRRLRETAVSLMKRRREEESHISFTDVRISDAGRHTDKIEDITDCDIISSAPLTSTAHDGQSANQLRASPELDSLENTQITVLFEGHKTHRPEDAPDNHSHSQTTMISSGYVTNDNTDVTGHSGWTEGGDIRLDTTRSGSDIMSHAPVDGAILEEEIVAALPKPVEEPVNPSSDTDEGPYRMSLQNLLKKSQEYRRRQRLLRSQAKAVEEHNLSDKENEELLPKQMWRTELKKAREKRKEKTEGDTSADHINTDVQNDEQIDALPQSVSAEPSITARSLYESKQKSGAVSRSSSAGRFTKIPTPKFCLSPVRCKKRSRIPGPVRKALGRPAQPDPNDPSDRCDKVMMTSSQTEQIAQLEMNLSSLKALISDLESTLTLSQTGSPPDNDPKRPCTVTFSETVSAKDNGIGQENSNSIRSVVGVLADTSNHSPDEAGSSAIGSSYDVDVPSGLWKQLTPESGGHEGTSRVKRRLLMNEDEAFSPGRETRSTLSSTPRVTFSGLQSSAQMQEDHVTALMEEEHRRQQELLQDTRMFLLTFQHQTAVSSKHDLVLQERVMLQLRAARYELHQIFFSVSCSDQMQMIHCDRELNRDRQLKPHDNKVKGSLSAATRKALERKKLIKGLTTEFVFGNT</sequence>
<dbReference type="EMBL" id="QBIY01012571">
    <property type="protein sequence ID" value="RXN23051.1"/>
    <property type="molecule type" value="Genomic_DNA"/>
</dbReference>
<dbReference type="Pfam" id="PF16025">
    <property type="entry name" value="CaM_bind"/>
    <property type="match status" value="1"/>
</dbReference>
<dbReference type="AlphaFoldDB" id="A0A498MQK1"/>
<protein>
    <submittedName>
        <fullName evidence="11">Transcription factor-like protein</fullName>
    </submittedName>
</protein>
<evidence type="ECO:0007829" key="13">
    <source>
        <dbReference type="PeptideAtlas" id="A0A498MQK1"/>
    </source>
</evidence>
<evidence type="ECO:0000313" key="11">
    <source>
        <dbReference type="EMBL" id="RXN23051.1"/>
    </source>
</evidence>
<reference evidence="11 12" key="1">
    <citation type="submission" date="2018-03" db="EMBL/GenBank/DDBJ databases">
        <title>Draft genome sequence of Rohu Carp (Labeo rohita).</title>
        <authorList>
            <person name="Das P."/>
            <person name="Kushwaha B."/>
            <person name="Joshi C.G."/>
            <person name="Kumar D."/>
            <person name="Nagpure N.S."/>
            <person name="Sahoo L."/>
            <person name="Das S.P."/>
            <person name="Bit A."/>
            <person name="Patnaik S."/>
            <person name="Meher P.K."/>
            <person name="Jayasankar P."/>
            <person name="Koringa P.G."/>
            <person name="Patel N.V."/>
            <person name="Hinsu A.T."/>
            <person name="Kumar R."/>
            <person name="Pandey M."/>
            <person name="Agarwal S."/>
            <person name="Srivastava S."/>
            <person name="Singh M."/>
            <person name="Iquebal M.A."/>
            <person name="Jaiswal S."/>
            <person name="Angadi U.B."/>
            <person name="Kumar N."/>
            <person name="Raza M."/>
            <person name="Shah T.M."/>
            <person name="Rai A."/>
            <person name="Jena J.K."/>
        </authorList>
    </citation>
    <scope>NUCLEOTIDE SEQUENCE [LARGE SCALE GENOMIC DNA]</scope>
    <source>
        <strain evidence="11">DASCIFA01</strain>
        <tissue evidence="11">Testis</tissue>
    </source>
</reference>
<dbReference type="PANTHER" id="PTHR13594">
    <property type="entry name" value="CENTRIOLAR COILED-COIL PROTEIN OF 110 KDA"/>
    <property type="match status" value="1"/>
</dbReference>
<evidence type="ECO:0000313" key="12">
    <source>
        <dbReference type="Proteomes" id="UP000290572"/>
    </source>
</evidence>
<organism evidence="11 12">
    <name type="scientific">Labeo rohita</name>
    <name type="common">Indian major carp</name>
    <name type="synonym">Cyprinus rohita</name>
    <dbReference type="NCBI Taxonomy" id="84645"/>
    <lineage>
        <taxon>Eukaryota</taxon>
        <taxon>Metazoa</taxon>
        <taxon>Chordata</taxon>
        <taxon>Craniata</taxon>
        <taxon>Vertebrata</taxon>
        <taxon>Euteleostomi</taxon>
        <taxon>Actinopterygii</taxon>
        <taxon>Neopterygii</taxon>
        <taxon>Teleostei</taxon>
        <taxon>Ostariophysi</taxon>
        <taxon>Cypriniformes</taxon>
        <taxon>Cyprinidae</taxon>
        <taxon>Labeoninae</taxon>
        <taxon>Labeonini</taxon>
        <taxon>Labeo</taxon>
    </lineage>
</organism>
<evidence type="ECO:0000256" key="3">
    <source>
        <dbReference type="ARBA" id="ARBA00022491"/>
    </source>
</evidence>
<dbReference type="GO" id="GO:0003700">
    <property type="term" value="F:DNA-binding transcription factor activity"/>
    <property type="evidence" value="ECO:0007669"/>
    <property type="project" value="InterPro"/>
</dbReference>
<evidence type="ECO:0000256" key="8">
    <source>
        <dbReference type="SAM" id="Coils"/>
    </source>
</evidence>
<dbReference type="InterPro" id="IPR004827">
    <property type="entry name" value="bZIP"/>
</dbReference>
<name>A0A498MQK1_LABRO</name>
<keyword evidence="13" id="KW-1267">Proteomics identification</keyword>
<dbReference type="GO" id="GO:0007099">
    <property type="term" value="P:centriole replication"/>
    <property type="evidence" value="ECO:0007669"/>
    <property type="project" value="InterPro"/>
</dbReference>
<evidence type="ECO:0000259" key="10">
    <source>
        <dbReference type="PROSITE" id="PS50217"/>
    </source>
</evidence>
<comment type="caution">
    <text evidence="11">The sequence shown here is derived from an EMBL/GenBank/DDBJ whole genome shotgun (WGS) entry which is preliminary data.</text>
</comment>
<dbReference type="PROSITE" id="PS50217">
    <property type="entry name" value="BZIP"/>
    <property type="match status" value="1"/>
</dbReference>
<feature type="region of interest" description="Disordered" evidence="9">
    <location>
        <begin position="638"/>
        <end position="658"/>
    </location>
</feature>
<evidence type="ECO:0000256" key="2">
    <source>
        <dbReference type="ARBA" id="ARBA00008500"/>
    </source>
</evidence>
<dbReference type="CDD" id="cd14717">
    <property type="entry name" value="bZIP_Maf_small"/>
    <property type="match status" value="1"/>
</dbReference>
<proteinExistence type="evidence at protein level"/>
<dbReference type="SUPFAM" id="SSF57959">
    <property type="entry name" value="Leucine zipper domain"/>
    <property type="match status" value="1"/>
</dbReference>
<dbReference type="SMART" id="SM00338">
    <property type="entry name" value="BRLZ"/>
    <property type="match status" value="1"/>
</dbReference>
<feature type="compositionally biased region" description="Basic and acidic residues" evidence="9">
    <location>
        <begin position="550"/>
        <end position="570"/>
    </location>
</feature>
<keyword evidence="5" id="KW-0238">DNA-binding</keyword>
<dbReference type="GO" id="GO:0032053">
    <property type="term" value="P:ciliary basal body organization"/>
    <property type="evidence" value="ECO:0007669"/>
    <property type="project" value="TreeGrafter"/>
</dbReference>
<dbReference type="InterPro" id="IPR004826">
    <property type="entry name" value="bZIP_Maf"/>
</dbReference>
<keyword evidence="8" id="KW-0175">Coiled coil</keyword>
<gene>
    <name evidence="11" type="ORF">ROHU_036695</name>
</gene>